<dbReference type="KEGG" id="cdep:91086318"/>
<sequence>MNTSFLQFGDGENRQAGLFPMIPLGNYSDTNNTSFHDPFPGIDFCFQNQSQPSQPAQLFKTANSSPIPTFKEFADPRLLQSNSCSPNPTLMARAPNRLLPSKAEGACLGVSPGTVFDYDCMARNANITRTYTPESMDIPLVTPAQISDGRRSAHLTSPLNSIDPLPQASLLQSPRRLPATSTPFQYDFTEPNAPQNPLGSPIALAGVHTPFEDGDGYFSRHSTPIADSASEYGEISSSLRTRKEQSIAGPSGSPSNGNNRAESTFDEKKPQKSKPKRIMTEKRSAQNKIAQKKYRDKKKALAEDTRMFAVRLCKLIMAQPVASKNQARFKEVVRKFVTDVDSKDQAYAEAFVRETRLGKVEHIKGL</sequence>
<proteinExistence type="predicted"/>
<dbReference type="Proteomes" id="UP000094043">
    <property type="component" value="Chromosome 2"/>
</dbReference>
<reference evidence="2" key="1">
    <citation type="submission" date="2016-06" db="EMBL/GenBank/DDBJ databases">
        <authorList>
            <person name="Cuomo C."/>
            <person name="Litvintseva A."/>
            <person name="Heitman J."/>
            <person name="Chen Y."/>
            <person name="Sun S."/>
            <person name="Springer D."/>
            <person name="Dromer F."/>
            <person name="Young S."/>
            <person name="Zeng Q."/>
            <person name="Chapman S."/>
            <person name="Gujja S."/>
            <person name="Saif S."/>
            <person name="Birren B."/>
        </authorList>
    </citation>
    <scope>NUCLEOTIDE SEQUENCE</scope>
    <source>
        <strain evidence="2">CBS 7841</strain>
    </source>
</reference>
<accession>A0AAJ8JR83</accession>
<evidence type="ECO:0008006" key="4">
    <source>
        <dbReference type="Google" id="ProtNLM"/>
    </source>
</evidence>
<dbReference type="GeneID" id="91086318"/>
<feature type="region of interest" description="Disordered" evidence="1">
    <location>
        <begin position="178"/>
        <end position="296"/>
    </location>
</feature>
<dbReference type="RefSeq" id="XP_066067631.1">
    <property type="nucleotide sequence ID" value="XM_066211534.1"/>
</dbReference>
<name>A0AAJ8JR83_9TREE</name>
<evidence type="ECO:0000313" key="3">
    <source>
        <dbReference type="Proteomes" id="UP000094043"/>
    </source>
</evidence>
<dbReference type="AlphaFoldDB" id="A0AAJ8JR83"/>
<organism evidence="2 3">
    <name type="scientific">Cryptococcus depauperatus CBS 7841</name>
    <dbReference type="NCBI Taxonomy" id="1295531"/>
    <lineage>
        <taxon>Eukaryota</taxon>
        <taxon>Fungi</taxon>
        <taxon>Dikarya</taxon>
        <taxon>Basidiomycota</taxon>
        <taxon>Agaricomycotina</taxon>
        <taxon>Tremellomycetes</taxon>
        <taxon>Tremellales</taxon>
        <taxon>Cryptococcaceae</taxon>
        <taxon>Cryptococcus</taxon>
    </lineage>
</organism>
<keyword evidence="3" id="KW-1185">Reference proteome</keyword>
<evidence type="ECO:0000313" key="2">
    <source>
        <dbReference type="EMBL" id="WVN86931.1"/>
    </source>
</evidence>
<evidence type="ECO:0000256" key="1">
    <source>
        <dbReference type="SAM" id="MobiDB-lite"/>
    </source>
</evidence>
<dbReference type="EMBL" id="CP143785">
    <property type="protein sequence ID" value="WVN86931.1"/>
    <property type="molecule type" value="Genomic_DNA"/>
</dbReference>
<feature type="compositionally biased region" description="Polar residues" evidence="1">
    <location>
        <begin position="252"/>
        <end position="262"/>
    </location>
</feature>
<reference evidence="2" key="3">
    <citation type="submission" date="2024-01" db="EMBL/GenBank/DDBJ databases">
        <authorList>
            <person name="Coelho M.A."/>
            <person name="David-Palma M."/>
            <person name="Shea T."/>
            <person name="Sun S."/>
            <person name="Cuomo C.A."/>
            <person name="Heitman J."/>
        </authorList>
    </citation>
    <scope>NUCLEOTIDE SEQUENCE</scope>
    <source>
        <strain evidence="2">CBS 7841</strain>
    </source>
</reference>
<gene>
    <name evidence="2" type="ORF">L203_102106</name>
</gene>
<protein>
    <recommendedName>
        <fullName evidence="4">BZIP domain-containing protein</fullName>
    </recommendedName>
</protein>
<reference evidence="2" key="2">
    <citation type="journal article" date="2022" name="Elife">
        <title>Obligate sexual reproduction of a homothallic fungus closely related to the Cryptococcus pathogenic species complex.</title>
        <authorList>
            <person name="Passer A.R."/>
            <person name="Clancey S.A."/>
            <person name="Shea T."/>
            <person name="David-Palma M."/>
            <person name="Averette A.F."/>
            <person name="Boekhout T."/>
            <person name="Porcel B.M."/>
            <person name="Nowrousian M."/>
            <person name="Cuomo C.A."/>
            <person name="Sun S."/>
            <person name="Heitman J."/>
            <person name="Coelho M.A."/>
        </authorList>
    </citation>
    <scope>NUCLEOTIDE SEQUENCE</scope>
    <source>
        <strain evidence="2">CBS 7841</strain>
    </source>
</reference>